<accession>A0A1J9QWR7</accession>
<evidence type="ECO:0000313" key="4">
    <source>
        <dbReference type="Proteomes" id="UP000242791"/>
    </source>
</evidence>
<feature type="compositionally biased region" description="Polar residues" evidence="2">
    <location>
        <begin position="475"/>
        <end position="484"/>
    </location>
</feature>
<feature type="region of interest" description="Disordered" evidence="2">
    <location>
        <begin position="135"/>
        <end position="157"/>
    </location>
</feature>
<name>A0A1J9QWR7_9EURO</name>
<evidence type="ECO:0000313" key="3">
    <source>
        <dbReference type="EMBL" id="OJD20631.1"/>
    </source>
</evidence>
<reference evidence="3 4" key="1">
    <citation type="submission" date="2015-08" db="EMBL/GenBank/DDBJ databases">
        <title>Emmonsia species relationships and genome sequence.</title>
        <authorList>
            <person name="Cuomo C.A."/>
            <person name="Schwartz I.S."/>
            <person name="Kenyon C."/>
            <person name="De Hoog G.S."/>
            <person name="Govender N.P."/>
            <person name="Botha A."/>
            <person name="Moreno L."/>
            <person name="De Vries M."/>
            <person name="Munoz J.F."/>
            <person name="Stielow J.B."/>
        </authorList>
    </citation>
    <scope>NUCLEOTIDE SEQUENCE [LARGE SCALE GENOMIC DNA]</scope>
    <source>
        <strain evidence="3 4">EI222</strain>
    </source>
</reference>
<organism evidence="3 4">
    <name type="scientific">Blastomyces percursus</name>
    <dbReference type="NCBI Taxonomy" id="1658174"/>
    <lineage>
        <taxon>Eukaryota</taxon>
        <taxon>Fungi</taxon>
        <taxon>Dikarya</taxon>
        <taxon>Ascomycota</taxon>
        <taxon>Pezizomycotina</taxon>
        <taxon>Eurotiomycetes</taxon>
        <taxon>Eurotiomycetidae</taxon>
        <taxon>Onygenales</taxon>
        <taxon>Ajellomycetaceae</taxon>
        <taxon>Blastomyces</taxon>
    </lineage>
</organism>
<dbReference type="EMBL" id="LGTZ01001777">
    <property type="protein sequence ID" value="OJD20631.1"/>
    <property type="molecule type" value="Genomic_DNA"/>
</dbReference>
<keyword evidence="4" id="KW-1185">Reference proteome</keyword>
<feature type="region of interest" description="Disordered" evidence="2">
    <location>
        <begin position="1"/>
        <end position="29"/>
    </location>
</feature>
<feature type="compositionally biased region" description="Polar residues" evidence="2">
    <location>
        <begin position="292"/>
        <end position="301"/>
    </location>
</feature>
<dbReference type="AlphaFoldDB" id="A0A1J9QWR7"/>
<gene>
    <name evidence="3" type="ORF">ACJ73_08033</name>
</gene>
<sequence length="558" mass="64411">MPSKRRSTTTRHSTAKDTPPIPAPIAKAPAAKIPTAITETTVPYVPYDLRRKHIPRIDPPPPRGHPYPNPATYMPTSATREITRMRNHQKAKKSTSTTVDKICLKTERICYKNSTFAASISLSKKNIEEQSTTGINDIEDDFDGSLPPLPPSEDPDEEEAARQLYSSKEKFRKIVHDKKVREAYRALREADNEIFTSELEDSMDDYMREVDFSVEVNLRIYLNKRLTIRKILPRTTVRSLDLTDIEETTISPLAPLVEDLPYSIATRSAISKKSRSTREVNIPSSPPIPSSNQSARTSQLLQQNSTRLDAIRNAGEFQRQLMDRFRCRQQSCTNQNNYCYPDPVDTSLHYNITVPQHESWANAISSGDATLQQLPMKLLQYWQTVQGPISRESCQPIKRSAMQQTKSAMERMLEMQQQMQEQYMQQRMMDQMEAMEAMEEKQERREELRERRQIQRARQLDQQLYSQREPHFNSYLPSQSSTSGPPLVSNPFPKTVPPKSSSPIQPVSDDIDVLIPFFDWRISRTSNAEKRRKWEQAKDRVLTNDWSIKDLKDMYGRL</sequence>
<feature type="compositionally biased region" description="Low complexity" evidence="2">
    <location>
        <begin position="10"/>
        <end position="29"/>
    </location>
</feature>
<keyword evidence="1" id="KW-0175">Coiled coil</keyword>
<feature type="region of interest" description="Disordered" evidence="2">
    <location>
        <begin position="472"/>
        <end position="504"/>
    </location>
</feature>
<proteinExistence type="predicted"/>
<feature type="region of interest" description="Disordered" evidence="2">
    <location>
        <begin position="273"/>
        <end position="301"/>
    </location>
</feature>
<dbReference type="OrthoDB" id="3800774at2759"/>
<evidence type="ECO:0000256" key="2">
    <source>
        <dbReference type="SAM" id="MobiDB-lite"/>
    </source>
</evidence>
<feature type="coiled-coil region" evidence="1">
    <location>
        <begin position="402"/>
        <end position="458"/>
    </location>
</feature>
<comment type="caution">
    <text evidence="3">The sequence shown here is derived from an EMBL/GenBank/DDBJ whole genome shotgun (WGS) entry which is preliminary data.</text>
</comment>
<dbReference type="VEuPathDB" id="FungiDB:ACJ73_08033"/>
<protein>
    <submittedName>
        <fullName evidence="3">Uncharacterized protein</fullName>
    </submittedName>
</protein>
<dbReference type="Proteomes" id="UP000242791">
    <property type="component" value="Unassembled WGS sequence"/>
</dbReference>
<evidence type="ECO:0000256" key="1">
    <source>
        <dbReference type="SAM" id="Coils"/>
    </source>
</evidence>